<dbReference type="Proteomes" id="UP000190744">
    <property type="component" value="Unassembled WGS sequence"/>
</dbReference>
<evidence type="ECO:0000313" key="3">
    <source>
        <dbReference type="Proteomes" id="UP000190744"/>
    </source>
</evidence>
<proteinExistence type="predicted"/>
<feature type="region of interest" description="Disordered" evidence="1">
    <location>
        <begin position="101"/>
        <end position="147"/>
    </location>
</feature>
<protein>
    <submittedName>
        <fullName evidence="2">Uncharacterized protein</fullName>
    </submittedName>
</protein>
<comment type="caution">
    <text evidence="2">The sequence shown here is derived from an EMBL/GenBank/DDBJ whole genome shotgun (WGS) entry which is preliminary data.</text>
</comment>
<dbReference type="AlphaFoldDB" id="A0A1S9RSB9"/>
<evidence type="ECO:0000313" key="2">
    <source>
        <dbReference type="EMBL" id="OOQ88414.1"/>
    </source>
</evidence>
<feature type="compositionally biased region" description="Polar residues" evidence="1">
    <location>
        <begin position="122"/>
        <end position="134"/>
    </location>
</feature>
<gene>
    <name evidence="2" type="ORF">PEBR_12040</name>
</gene>
<evidence type="ECO:0000256" key="1">
    <source>
        <dbReference type="SAM" id="MobiDB-lite"/>
    </source>
</evidence>
<sequence>MALTPYNTRREYQSEQANQDGWEYPWTPTNNTSPVFSNPGQSVSPSLRRAVPAQVPSTPIRSNGPPIVYSPTYRAAPTPWGVNATPIAYPESMVTPQNVPWADWGHSSQGNAPPQGDLQPALSFNSVATSSNTGVDDPTPTGGEDDHRCGPASHAKYVHVKQPLYNWYSDRIVAIISPASSSVNGLVARTLESSLERHAYGDTSNPCMFLQACMHAHILNATKPSVGRTNFWLI</sequence>
<name>A0A1S9RSB9_PENBI</name>
<feature type="compositionally biased region" description="Polar residues" evidence="1">
    <location>
        <begin position="27"/>
        <end position="45"/>
    </location>
</feature>
<reference evidence="3" key="1">
    <citation type="submission" date="2015-09" db="EMBL/GenBank/DDBJ databases">
        <authorList>
            <person name="Fill T.P."/>
            <person name="Baretta J.F."/>
            <person name="de Almeida L.G."/>
            <person name="Rocha M."/>
            <person name="de Souza D.H."/>
            <person name="Malavazi I."/>
            <person name="Cerdeira L.T."/>
            <person name="Hong H."/>
            <person name="Samborskyy M."/>
            <person name="de Vasconcelos A.T."/>
            <person name="Leadlay P."/>
            <person name="Rodrigues-Filho E."/>
        </authorList>
    </citation>
    <scope>NUCLEOTIDE SEQUENCE [LARGE SCALE GENOMIC DNA]</scope>
    <source>
        <strain evidence="3">LaBioMMi 136</strain>
    </source>
</reference>
<organism evidence="2 3">
    <name type="scientific">Penicillium brasilianum</name>
    <dbReference type="NCBI Taxonomy" id="104259"/>
    <lineage>
        <taxon>Eukaryota</taxon>
        <taxon>Fungi</taxon>
        <taxon>Dikarya</taxon>
        <taxon>Ascomycota</taxon>
        <taxon>Pezizomycotina</taxon>
        <taxon>Eurotiomycetes</taxon>
        <taxon>Eurotiomycetidae</taxon>
        <taxon>Eurotiales</taxon>
        <taxon>Aspergillaceae</taxon>
        <taxon>Penicillium</taxon>
    </lineage>
</organism>
<accession>A0A1S9RSB9</accession>
<feature type="region of interest" description="Disordered" evidence="1">
    <location>
        <begin position="1"/>
        <end position="45"/>
    </location>
</feature>
<dbReference type="EMBL" id="LJBN01000118">
    <property type="protein sequence ID" value="OOQ88414.1"/>
    <property type="molecule type" value="Genomic_DNA"/>
</dbReference>